<dbReference type="Pfam" id="PF08448">
    <property type="entry name" value="PAS_4"/>
    <property type="match status" value="1"/>
</dbReference>
<evidence type="ECO:0000256" key="4">
    <source>
        <dbReference type="PROSITE-ProRule" id="PRU00169"/>
    </source>
</evidence>
<dbReference type="Pfam" id="PF00072">
    <property type="entry name" value="Response_reg"/>
    <property type="match status" value="1"/>
</dbReference>
<dbReference type="RefSeq" id="WP_274753809.1">
    <property type="nucleotide sequence ID" value="NZ_JAODZU010000011.1"/>
</dbReference>
<dbReference type="NCBIfam" id="TIGR00229">
    <property type="entry name" value="sensory_box"/>
    <property type="match status" value="2"/>
</dbReference>
<comment type="caution">
    <text evidence="10">The sequence shown here is derived from an EMBL/GenBank/DDBJ whole genome shotgun (WGS) entry which is preliminary data.</text>
</comment>
<dbReference type="InterPro" id="IPR035965">
    <property type="entry name" value="PAS-like_dom_sf"/>
</dbReference>
<evidence type="ECO:0000259" key="9">
    <source>
        <dbReference type="PROSITE" id="PS50113"/>
    </source>
</evidence>
<proteinExistence type="predicted"/>
<dbReference type="Pfam" id="PF00512">
    <property type="entry name" value="HisKA"/>
    <property type="match status" value="1"/>
</dbReference>
<evidence type="ECO:0000259" key="8">
    <source>
        <dbReference type="PROSITE" id="PS50112"/>
    </source>
</evidence>
<dbReference type="InterPro" id="IPR013655">
    <property type="entry name" value="PAS_fold_3"/>
</dbReference>
<dbReference type="SMART" id="SM00388">
    <property type="entry name" value="HisKA"/>
    <property type="match status" value="1"/>
</dbReference>
<dbReference type="InterPro" id="IPR036890">
    <property type="entry name" value="HATPase_C_sf"/>
</dbReference>
<evidence type="ECO:0000259" key="6">
    <source>
        <dbReference type="PROSITE" id="PS50109"/>
    </source>
</evidence>
<dbReference type="SMART" id="SM00086">
    <property type="entry name" value="PAC"/>
    <property type="match status" value="2"/>
</dbReference>
<evidence type="ECO:0000256" key="5">
    <source>
        <dbReference type="SAM" id="Phobius"/>
    </source>
</evidence>
<dbReference type="Pfam" id="PF02518">
    <property type="entry name" value="HATPase_c"/>
    <property type="match status" value="1"/>
</dbReference>
<feature type="domain" description="PAC" evidence="9">
    <location>
        <begin position="347"/>
        <end position="397"/>
    </location>
</feature>
<dbReference type="SMART" id="SM00448">
    <property type="entry name" value="REC"/>
    <property type="match status" value="1"/>
</dbReference>
<accession>A0AA42L6U3</accession>
<organism evidence="10 11">
    <name type="scientific">Comamonas aquatica</name>
    <dbReference type="NCBI Taxonomy" id="225991"/>
    <lineage>
        <taxon>Bacteria</taxon>
        <taxon>Pseudomonadati</taxon>
        <taxon>Pseudomonadota</taxon>
        <taxon>Betaproteobacteria</taxon>
        <taxon>Burkholderiales</taxon>
        <taxon>Comamonadaceae</taxon>
        <taxon>Comamonas</taxon>
    </lineage>
</organism>
<dbReference type="InterPro" id="IPR003594">
    <property type="entry name" value="HATPase_dom"/>
</dbReference>
<dbReference type="CDD" id="cd00082">
    <property type="entry name" value="HisKA"/>
    <property type="match status" value="1"/>
</dbReference>
<feature type="modified residue" description="4-aspartylphosphate" evidence="4">
    <location>
        <position position="822"/>
    </location>
</feature>
<dbReference type="InterPro" id="IPR013656">
    <property type="entry name" value="PAS_4"/>
</dbReference>
<dbReference type="Gene3D" id="3.30.450.20">
    <property type="entry name" value="PAS domain"/>
    <property type="match status" value="3"/>
</dbReference>
<feature type="domain" description="Response regulatory" evidence="7">
    <location>
        <begin position="772"/>
        <end position="888"/>
    </location>
</feature>
<evidence type="ECO:0000313" key="11">
    <source>
        <dbReference type="Proteomes" id="UP001158297"/>
    </source>
</evidence>
<dbReference type="InterPro" id="IPR005467">
    <property type="entry name" value="His_kinase_dom"/>
</dbReference>
<reference evidence="10" key="1">
    <citation type="submission" date="2022-09" db="EMBL/GenBank/DDBJ databases">
        <title>Intensive care unit water sources are persistently colonized with multi-drug resistant bacteria and are the site of extensive horizontal gene transfer of antibiotic resistance genes.</title>
        <authorList>
            <person name="Diorio-Toth L."/>
        </authorList>
    </citation>
    <scope>NUCLEOTIDE SEQUENCE</scope>
    <source>
        <strain evidence="10">GD04130</strain>
    </source>
</reference>
<dbReference type="AlphaFoldDB" id="A0AA42L6U3"/>
<evidence type="ECO:0000256" key="3">
    <source>
        <dbReference type="ARBA" id="ARBA00022553"/>
    </source>
</evidence>
<dbReference type="EC" id="2.7.13.3" evidence="2"/>
<dbReference type="FunFam" id="3.30.450.20:FF:000099">
    <property type="entry name" value="Sensory box sensor histidine kinase"/>
    <property type="match status" value="1"/>
</dbReference>
<dbReference type="Gene3D" id="3.30.565.10">
    <property type="entry name" value="Histidine kinase-like ATPase, C-terminal domain"/>
    <property type="match status" value="1"/>
</dbReference>
<evidence type="ECO:0000256" key="2">
    <source>
        <dbReference type="ARBA" id="ARBA00012438"/>
    </source>
</evidence>
<dbReference type="Pfam" id="PF08447">
    <property type="entry name" value="PAS_3"/>
    <property type="match status" value="2"/>
</dbReference>
<dbReference type="Proteomes" id="UP001158297">
    <property type="component" value="Unassembled WGS sequence"/>
</dbReference>
<name>A0AA42L6U3_9BURK</name>
<feature type="domain" description="PAS" evidence="8">
    <location>
        <begin position="274"/>
        <end position="344"/>
    </location>
</feature>
<keyword evidence="5" id="KW-0812">Transmembrane</keyword>
<dbReference type="InterPro" id="IPR011006">
    <property type="entry name" value="CheY-like_superfamily"/>
</dbReference>
<dbReference type="InterPro" id="IPR003661">
    <property type="entry name" value="HisK_dim/P_dom"/>
</dbReference>
<dbReference type="InterPro" id="IPR036097">
    <property type="entry name" value="HisK_dim/P_sf"/>
</dbReference>
<sequence length="901" mass="100690">MIKTFENFGASINTKFFPSSNNQKKLDNKHIFIFWTAVGALTQLLVFCGDMLTPLGFAHGILYAPATFFGLFANRVISIWLIGSLGMLGTGLGIFYSNGTLPNVGYEYILLNRLLGWGTIIASAVAAMILLRLRRQRRVSQVALEDTASLLQVASTVGGLGGWRVKLPEMESYWSAEVFKILGRPHGTVPDIDTIIGWYAEKYQADVRDKFKKCVFDGHPFDTEIQVIHPDGTPHWVRLVGEAVWNDQGEIEAAQGAVQDIDKHKAVQREIESSREEWQLLAESVPMIVWTTNSLGRMSYVNQFAAGYMGSNARQLIQEGWWQYVHPDDKPNAKAIWKNALMTVQPFLAEFRVLRHDGTWRWHLARAVRVDASQGAQWYGTAMDIQDFKEAQETGSQLASRLVETMESVADAIFVLDHDWIFTYMNRQCETVLERKREELLSRCIWDEFPQARDSKFQLEYERCVKEHATVRFDAEYALLKKHFEVSAYPHQGGVIVYFRDVTTQKRLAEQLQQAQRIDALGKLTGGVAHDFNNLLTVILGNAEILAEQFAPSTQEQALTQMISAAAQRGAEMTQRLLTFASKQSLEPQVLELNTLVKDMSPLLRRSLGQQIWVETIYCDGLWPTLVDPGQLEMALLNLAINARDAMPNGGRLLIETSNTVLDEDYAAQHMDLQAGPYVMLAVSDTGQGISKENLARVFEPFFTTKEQGKGTGLGLPTVYGFVKQSRGHVAIYSEINQGTTVKIYLPRCLENDRYTPASAMHEVHHDGQGRLVLLVEDDAQVRQISRRQLETLGYAVIEAENSQQALHQLVCEPDIALLFTDVVMPGGMSGSELAHQARTLRPDLPVLFASGYTGHAMVHHGGLGAGALLLPKPYLRSQLADKLVQAFKSAATSDLDSSLP</sequence>
<feature type="domain" description="Histidine kinase" evidence="6">
    <location>
        <begin position="527"/>
        <end position="750"/>
    </location>
</feature>
<feature type="domain" description="PAS" evidence="8">
    <location>
        <begin position="398"/>
        <end position="443"/>
    </location>
</feature>
<dbReference type="GO" id="GO:0000155">
    <property type="term" value="F:phosphorelay sensor kinase activity"/>
    <property type="evidence" value="ECO:0007669"/>
    <property type="project" value="InterPro"/>
</dbReference>
<dbReference type="PANTHER" id="PTHR43065:SF49">
    <property type="entry name" value="HISTIDINE KINASE"/>
    <property type="match status" value="1"/>
</dbReference>
<feature type="transmembrane region" description="Helical" evidence="5">
    <location>
        <begin position="108"/>
        <end position="131"/>
    </location>
</feature>
<dbReference type="SUPFAM" id="SSF52172">
    <property type="entry name" value="CheY-like"/>
    <property type="match status" value="1"/>
</dbReference>
<dbReference type="InterPro" id="IPR000700">
    <property type="entry name" value="PAS-assoc_C"/>
</dbReference>
<evidence type="ECO:0000313" key="10">
    <source>
        <dbReference type="EMBL" id="MDH0363499.1"/>
    </source>
</evidence>
<keyword evidence="5" id="KW-0472">Membrane</keyword>
<dbReference type="Gene3D" id="3.40.50.2300">
    <property type="match status" value="1"/>
</dbReference>
<gene>
    <name evidence="10" type="ORF">N7330_10620</name>
</gene>
<keyword evidence="5" id="KW-1133">Transmembrane helix</keyword>
<dbReference type="InterPro" id="IPR000014">
    <property type="entry name" value="PAS"/>
</dbReference>
<dbReference type="InterPro" id="IPR004358">
    <property type="entry name" value="Sig_transdc_His_kin-like_C"/>
</dbReference>
<comment type="catalytic activity">
    <reaction evidence="1">
        <text>ATP + protein L-histidine = ADP + protein N-phospho-L-histidine.</text>
        <dbReference type="EC" id="2.7.13.3"/>
    </reaction>
</comment>
<dbReference type="PRINTS" id="PR00344">
    <property type="entry name" value="BCTRLSENSOR"/>
</dbReference>
<evidence type="ECO:0000259" key="7">
    <source>
        <dbReference type="PROSITE" id="PS50110"/>
    </source>
</evidence>
<dbReference type="InterPro" id="IPR001789">
    <property type="entry name" value="Sig_transdc_resp-reg_receiver"/>
</dbReference>
<evidence type="ECO:0000256" key="1">
    <source>
        <dbReference type="ARBA" id="ARBA00000085"/>
    </source>
</evidence>
<dbReference type="PROSITE" id="PS50109">
    <property type="entry name" value="HIS_KIN"/>
    <property type="match status" value="1"/>
</dbReference>
<feature type="domain" description="PAC" evidence="9">
    <location>
        <begin position="221"/>
        <end position="273"/>
    </location>
</feature>
<dbReference type="EMBL" id="JAODZU010000011">
    <property type="protein sequence ID" value="MDH0363499.1"/>
    <property type="molecule type" value="Genomic_DNA"/>
</dbReference>
<dbReference type="SUPFAM" id="SSF55874">
    <property type="entry name" value="ATPase domain of HSP90 chaperone/DNA topoisomerase II/histidine kinase"/>
    <property type="match status" value="1"/>
</dbReference>
<dbReference type="SMART" id="SM00091">
    <property type="entry name" value="PAS"/>
    <property type="match status" value="2"/>
</dbReference>
<dbReference type="PROSITE" id="PS50110">
    <property type="entry name" value="RESPONSE_REGULATORY"/>
    <property type="match status" value="1"/>
</dbReference>
<dbReference type="SUPFAM" id="SSF47384">
    <property type="entry name" value="Homodimeric domain of signal transducing histidine kinase"/>
    <property type="match status" value="1"/>
</dbReference>
<feature type="transmembrane region" description="Helical" evidence="5">
    <location>
        <begin position="79"/>
        <end position="96"/>
    </location>
</feature>
<dbReference type="SUPFAM" id="SSF55785">
    <property type="entry name" value="PYP-like sensor domain (PAS domain)"/>
    <property type="match status" value="3"/>
</dbReference>
<dbReference type="SMART" id="SM00387">
    <property type="entry name" value="HATPase_c"/>
    <property type="match status" value="1"/>
</dbReference>
<dbReference type="PANTHER" id="PTHR43065">
    <property type="entry name" value="SENSOR HISTIDINE KINASE"/>
    <property type="match status" value="1"/>
</dbReference>
<dbReference type="Gene3D" id="1.10.287.130">
    <property type="match status" value="1"/>
</dbReference>
<dbReference type="PROSITE" id="PS50112">
    <property type="entry name" value="PAS"/>
    <property type="match status" value="2"/>
</dbReference>
<feature type="transmembrane region" description="Helical" evidence="5">
    <location>
        <begin position="31"/>
        <end position="49"/>
    </location>
</feature>
<dbReference type="PROSITE" id="PS50113">
    <property type="entry name" value="PAC"/>
    <property type="match status" value="2"/>
</dbReference>
<protein>
    <recommendedName>
        <fullName evidence="2">histidine kinase</fullName>
        <ecNumber evidence="2">2.7.13.3</ecNumber>
    </recommendedName>
</protein>
<dbReference type="CDD" id="cd00130">
    <property type="entry name" value="PAS"/>
    <property type="match status" value="3"/>
</dbReference>
<dbReference type="InterPro" id="IPR001610">
    <property type="entry name" value="PAC"/>
</dbReference>
<keyword evidence="3 4" id="KW-0597">Phosphoprotein</keyword>